<evidence type="ECO:0000259" key="4">
    <source>
        <dbReference type="Pfam" id="PF00501"/>
    </source>
</evidence>
<dbReference type="Pfam" id="PF08659">
    <property type="entry name" value="KR"/>
    <property type="match status" value="1"/>
</dbReference>
<feature type="region of interest" description="Disordered" evidence="3">
    <location>
        <begin position="304"/>
        <end position="339"/>
    </location>
</feature>
<feature type="compositionally biased region" description="Basic and acidic residues" evidence="3">
    <location>
        <begin position="23"/>
        <end position="33"/>
    </location>
</feature>
<dbReference type="Gene3D" id="3.40.50.12780">
    <property type="entry name" value="N-terminal domain of ligase-like"/>
    <property type="match status" value="1"/>
</dbReference>
<dbReference type="Proteomes" id="UP000630718">
    <property type="component" value="Unassembled WGS sequence"/>
</dbReference>
<keyword evidence="2" id="KW-0597">Phosphoprotein</keyword>
<feature type="region of interest" description="Disordered" evidence="3">
    <location>
        <begin position="1"/>
        <end position="37"/>
    </location>
</feature>
<protein>
    <submittedName>
        <fullName evidence="6">Uncharacterized protein</fullName>
    </submittedName>
</protein>
<accession>A0A919B1D6</accession>
<gene>
    <name evidence="6" type="ORF">GCM10018772_69960</name>
</gene>
<evidence type="ECO:0000256" key="3">
    <source>
        <dbReference type="SAM" id="MobiDB-lite"/>
    </source>
</evidence>
<dbReference type="SUPFAM" id="SSF51735">
    <property type="entry name" value="NAD(P)-binding Rossmann-fold domains"/>
    <property type="match status" value="1"/>
</dbReference>
<dbReference type="Pfam" id="PF00501">
    <property type="entry name" value="AMP-binding"/>
    <property type="match status" value="1"/>
</dbReference>
<dbReference type="RefSeq" id="WP_190208498.1">
    <property type="nucleotide sequence ID" value="NZ_BNBI01000024.1"/>
</dbReference>
<dbReference type="InterPro" id="IPR000873">
    <property type="entry name" value="AMP-dep_synth/lig_dom"/>
</dbReference>
<dbReference type="EMBL" id="BNBI01000024">
    <property type="protein sequence ID" value="GHF34322.1"/>
    <property type="molecule type" value="Genomic_DNA"/>
</dbReference>
<feature type="compositionally biased region" description="Basic and acidic residues" evidence="3">
    <location>
        <begin position="321"/>
        <end position="338"/>
    </location>
</feature>
<sequence>MTDDRPPSLLSAFCPASATDQGESARDDAREPRAAGSLVEALERLGADSPGPPAEPVADQRRALGAPGCAEDGHVPPSTTEVAEEFARQVRRSPDAPALTGGGRTLTYTELRSHVMALAADLADHCPPPSADADHLARVALYMQPTLEHVVALLALAGLNITTVPLDPADPPELLRQALARTGPSWVLVTPQQAAELDDVTPAGPRRHLLNPLDGSLPVTDPRLPGVAVPVAPPPGAAPRPLYVFPTAAATDPRASRQVPPGLRQRCDPVPAEFIWQGPPVDAMIHRAAVTLCGGGHLILARPERHRHTSGHRSAPARPARRPDPADRTGARLTEAHRPHPPAWVRLRRAVAAPPTVAAPGRVLVALTREATAAAQWQPFEATHARIVRVCAGSAYSRRTDGLYEVDPFDPGSLRALLTELAAREPAGLDWLHGLPLAVPGTLERHSLDEARRACLDAPTALLTALRGMSGTPPVRVWWLSHNAQPVEGPVRHPGLALLAGAMAQGADKEGQHPALPGDSHWVDLSGPDTRDWAPALATVMAEAATGCPPPRRLALRRDYWWQPAPRLPAPPDHTLPLLPAHTHPGDPSPPWPARPVHLVMGDTGALGSGISSWLLDHTDGDIVLVARRFHLPAALRDRGDRVTFVEADLARTEPRAVADRFAVYSGRLAGIVQAVGTGSGHQGAAARWSATEATLRAVALTERLIARYQPLYALYCARAFPLSGDAGRPDHAAADGLLDALARFQPDTAPRTVCTGVARGLPVAETGRVLERLVTR</sequence>
<evidence type="ECO:0000313" key="6">
    <source>
        <dbReference type="EMBL" id="GHF34322.1"/>
    </source>
</evidence>
<dbReference type="PANTHER" id="PTHR44845:SF6">
    <property type="entry name" value="BETA-ALANINE-ACTIVATING ENZYME"/>
    <property type="match status" value="1"/>
</dbReference>
<dbReference type="PANTHER" id="PTHR44845">
    <property type="entry name" value="CARRIER DOMAIN-CONTAINING PROTEIN"/>
    <property type="match status" value="1"/>
</dbReference>
<comment type="caution">
    <text evidence="6">The sequence shown here is derived from an EMBL/GenBank/DDBJ whole genome shotgun (WGS) entry which is preliminary data.</text>
</comment>
<evidence type="ECO:0000259" key="5">
    <source>
        <dbReference type="Pfam" id="PF08659"/>
    </source>
</evidence>
<keyword evidence="1" id="KW-0596">Phosphopantetheine</keyword>
<proteinExistence type="predicted"/>
<feature type="domain" description="Ketoreductase (KR)" evidence="5">
    <location>
        <begin position="597"/>
        <end position="750"/>
    </location>
</feature>
<dbReference type="InterPro" id="IPR013968">
    <property type="entry name" value="PKS_KR"/>
</dbReference>
<reference evidence="6" key="1">
    <citation type="journal article" date="2014" name="Int. J. Syst. Evol. Microbiol.">
        <title>Complete genome sequence of Corynebacterium casei LMG S-19264T (=DSM 44701T), isolated from a smear-ripened cheese.</title>
        <authorList>
            <consortium name="US DOE Joint Genome Institute (JGI-PGF)"/>
            <person name="Walter F."/>
            <person name="Albersmeier A."/>
            <person name="Kalinowski J."/>
            <person name="Ruckert C."/>
        </authorList>
    </citation>
    <scope>NUCLEOTIDE SEQUENCE</scope>
    <source>
        <strain evidence="6">JCM 4477</strain>
    </source>
</reference>
<dbReference type="InterPro" id="IPR042099">
    <property type="entry name" value="ANL_N_sf"/>
</dbReference>
<evidence type="ECO:0000256" key="1">
    <source>
        <dbReference type="ARBA" id="ARBA00022450"/>
    </source>
</evidence>
<feature type="domain" description="AMP-dependent synthetase/ligase" evidence="4">
    <location>
        <begin position="86"/>
        <end position="207"/>
    </location>
</feature>
<evidence type="ECO:0000256" key="2">
    <source>
        <dbReference type="ARBA" id="ARBA00022553"/>
    </source>
</evidence>
<dbReference type="Gene3D" id="3.40.50.720">
    <property type="entry name" value="NAD(P)-binding Rossmann-like Domain"/>
    <property type="match status" value="1"/>
</dbReference>
<dbReference type="InterPro" id="IPR036291">
    <property type="entry name" value="NAD(P)-bd_dom_sf"/>
</dbReference>
<evidence type="ECO:0000313" key="7">
    <source>
        <dbReference type="Proteomes" id="UP000630718"/>
    </source>
</evidence>
<organism evidence="6 7">
    <name type="scientific">Streptomyces fumanus</name>
    <dbReference type="NCBI Taxonomy" id="67302"/>
    <lineage>
        <taxon>Bacteria</taxon>
        <taxon>Bacillati</taxon>
        <taxon>Actinomycetota</taxon>
        <taxon>Actinomycetes</taxon>
        <taxon>Kitasatosporales</taxon>
        <taxon>Streptomycetaceae</taxon>
        <taxon>Streptomyces</taxon>
    </lineage>
</organism>
<keyword evidence="7" id="KW-1185">Reference proteome</keyword>
<dbReference type="AlphaFoldDB" id="A0A919B1D6"/>
<name>A0A919B1D6_9ACTN</name>
<dbReference type="SUPFAM" id="SSF56801">
    <property type="entry name" value="Acetyl-CoA synthetase-like"/>
    <property type="match status" value="1"/>
</dbReference>
<reference evidence="6" key="2">
    <citation type="submission" date="2020-09" db="EMBL/GenBank/DDBJ databases">
        <authorList>
            <person name="Sun Q."/>
            <person name="Ohkuma M."/>
        </authorList>
    </citation>
    <scope>NUCLEOTIDE SEQUENCE</scope>
    <source>
        <strain evidence="6">JCM 4477</strain>
    </source>
</reference>